<accession>A0A0L0RWG8</accession>
<feature type="region of interest" description="Disordered" evidence="11">
    <location>
        <begin position="1"/>
        <end position="64"/>
    </location>
</feature>
<evidence type="ECO:0000313" key="15">
    <source>
        <dbReference type="Proteomes" id="UP000054350"/>
    </source>
</evidence>
<dbReference type="PROSITE" id="PS00108">
    <property type="entry name" value="PROTEIN_KINASE_ST"/>
    <property type="match status" value="1"/>
</dbReference>
<reference evidence="14 15" key="1">
    <citation type="submission" date="2009-11" db="EMBL/GenBank/DDBJ databases">
        <title>Annotation of Allomyces macrogynus ATCC 38327.</title>
        <authorList>
            <consortium name="The Broad Institute Genome Sequencing Platform"/>
            <person name="Russ C."/>
            <person name="Cuomo C."/>
            <person name="Burger G."/>
            <person name="Gray M.W."/>
            <person name="Holland P.W.H."/>
            <person name="King N."/>
            <person name="Lang F.B.F."/>
            <person name="Roger A.J."/>
            <person name="Ruiz-Trillo I."/>
            <person name="Young S.K."/>
            <person name="Zeng Q."/>
            <person name="Gargeya S."/>
            <person name="Fitzgerald M."/>
            <person name="Haas B."/>
            <person name="Abouelleil A."/>
            <person name="Alvarado L."/>
            <person name="Arachchi H.M."/>
            <person name="Berlin A."/>
            <person name="Chapman S.B."/>
            <person name="Gearin G."/>
            <person name="Goldberg J."/>
            <person name="Griggs A."/>
            <person name="Gujja S."/>
            <person name="Hansen M."/>
            <person name="Heiman D."/>
            <person name="Howarth C."/>
            <person name="Larimer J."/>
            <person name="Lui A."/>
            <person name="MacDonald P.J.P."/>
            <person name="McCowen C."/>
            <person name="Montmayeur A."/>
            <person name="Murphy C."/>
            <person name="Neiman D."/>
            <person name="Pearson M."/>
            <person name="Priest M."/>
            <person name="Roberts A."/>
            <person name="Saif S."/>
            <person name="Shea T."/>
            <person name="Sisk P."/>
            <person name="Stolte C."/>
            <person name="Sykes S."/>
            <person name="Wortman J."/>
            <person name="Nusbaum C."/>
            <person name="Birren B."/>
        </authorList>
    </citation>
    <scope>NUCLEOTIDE SEQUENCE [LARGE SCALE GENOMIC DNA]</scope>
    <source>
        <strain evidence="14 15">ATCC 38327</strain>
    </source>
</reference>
<dbReference type="GO" id="GO:0004674">
    <property type="term" value="F:protein serine/threonine kinase activity"/>
    <property type="evidence" value="ECO:0007669"/>
    <property type="project" value="UniProtKB-KW"/>
</dbReference>
<dbReference type="eggNOG" id="KOG0598">
    <property type="taxonomic scope" value="Eukaryota"/>
</dbReference>
<dbReference type="AlphaFoldDB" id="A0A0L0RWG8"/>
<dbReference type="Gene3D" id="1.10.510.10">
    <property type="entry name" value="Transferase(Phosphotransferase) domain 1"/>
    <property type="match status" value="1"/>
</dbReference>
<protein>
    <recommendedName>
        <fullName evidence="1">non-specific serine/threonine protein kinase</fullName>
        <ecNumber evidence="1">2.7.11.1</ecNumber>
    </recommendedName>
</protein>
<dbReference type="PROSITE" id="PS51285">
    <property type="entry name" value="AGC_KINASE_CTER"/>
    <property type="match status" value="1"/>
</dbReference>
<dbReference type="OrthoDB" id="63267at2759"/>
<evidence type="ECO:0000256" key="11">
    <source>
        <dbReference type="SAM" id="MobiDB-lite"/>
    </source>
</evidence>
<keyword evidence="4" id="KW-0808">Transferase</keyword>
<evidence type="ECO:0000256" key="1">
    <source>
        <dbReference type="ARBA" id="ARBA00012513"/>
    </source>
</evidence>
<dbReference type="InterPro" id="IPR017441">
    <property type="entry name" value="Protein_kinase_ATP_BS"/>
</dbReference>
<dbReference type="EC" id="2.7.11.1" evidence="1"/>
<proteinExistence type="predicted"/>
<evidence type="ECO:0000256" key="4">
    <source>
        <dbReference type="ARBA" id="ARBA00022679"/>
    </source>
</evidence>
<evidence type="ECO:0000256" key="6">
    <source>
        <dbReference type="ARBA" id="ARBA00022777"/>
    </source>
</evidence>
<comment type="catalytic activity">
    <reaction evidence="8">
        <text>L-threonyl-[protein] + ATP = O-phospho-L-threonyl-[protein] + ADP + H(+)</text>
        <dbReference type="Rhea" id="RHEA:46608"/>
        <dbReference type="Rhea" id="RHEA-COMP:11060"/>
        <dbReference type="Rhea" id="RHEA-COMP:11605"/>
        <dbReference type="ChEBI" id="CHEBI:15378"/>
        <dbReference type="ChEBI" id="CHEBI:30013"/>
        <dbReference type="ChEBI" id="CHEBI:30616"/>
        <dbReference type="ChEBI" id="CHEBI:61977"/>
        <dbReference type="ChEBI" id="CHEBI:456216"/>
        <dbReference type="EC" id="2.7.11.1"/>
    </reaction>
</comment>
<sequence length="613" mass="65816">MSWLQKLKGKSTKSKDNLADAPAGISPKVGPIDAPAPKVADDAAAASPASSTETSPTNSPTGKAATAGIEAGIAAIKLTAIHPTFTESASTSSSAGATSSKSVSGTLHVRILEGKEIRLPGIAPAAGNPTYRNPYIVLGYDKNEVVVNSSGGTAANPVWKHRATFDLTDDKEPLSVTLLLRHGAAHAAAVAAASSDATAAASPGTHPNDVVLGTVTIDAATFPSLADVVLDKWLPLFLPSSSVSSAQLHVQMAFRPDSKSVRPVTIDDFELLKVIGKGSFGKVMQVRKKDTGRIYAMKILKKSHIVSREEVGHTISERNVLKSLRHPFIVSLKFAFQNAQKLYLVLPFINGGELFKHLSVEGRFSEARSRFYAAELTSALECLHSHSITYRDLKPENILLDYAGHIALCDFGLCKLNMGDGVRTNTFCGTPEYLACEVLLGNGYTKSVDWWTLGILLYEMLTGLPPYYDENVNEMYRKILYAPLTFPADMPPLAQDLLTKLLDRDPDKRLGAKGAAEIKAHEFWAPIDWDALYRRAITPPFKPTVENAFDTSNFDQEFTNEVPCDSVVNESVLSQTVQGQFAGFTYVPTSELAGGAADGVSGSVFGTSVLQSK</sequence>
<dbReference type="FunFam" id="3.30.200.20:FF:000048">
    <property type="entry name" value="Non-specific serine/threonine protein kinase"/>
    <property type="match status" value="1"/>
</dbReference>
<evidence type="ECO:0000256" key="8">
    <source>
        <dbReference type="ARBA" id="ARBA00047899"/>
    </source>
</evidence>
<keyword evidence="5 10" id="KW-0547">Nucleotide-binding</keyword>
<dbReference type="PANTHER" id="PTHR24351">
    <property type="entry name" value="RIBOSOMAL PROTEIN S6 KINASE"/>
    <property type="match status" value="1"/>
</dbReference>
<evidence type="ECO:0000259" key="12">
    <source>
        <dbReference type="PROSITE" id="PS50011"/>
    </source>
</evidence>
<dbReference type="InterPro" id="IPR035892">
    <property type="entry name" value="C2_domain_sf"/>
</dbReference>
<keyword evidence="7 10" id="KW-0067">ATP-binding</keyword>
<evidence type="ECO:0000256" key="10">
    <source>
        <dbReference type="PROSITE-ProRule" id="PRU10141"/>
    </source>
</evidence>
<feature type="binding site" evidence="10">
    <location>
        <position position="298"/>
    </location>
    <ligand>
        <name>ATP</name>
        <dbReference type="ChEBI" id="CHEBI:30616"/>
    </ligand>
</feature>
<keyword evidence="2" id="KW-0723">Serine/threonine-protein kinase</keyword>
<dbReference type="FunFam" id="1.10.510.10:FF:000008">
    <property type="entry name" value="Non-specific serine/threonine protein kinase"/>
    <property type="match status" value="1"/>
</dbReference>
<keyword evidence="6 14" id="KW-0418">Kinase</keyword>
<evidence type="ECO:0000256" key="2">
    <source>
        <dbReference type="ARBA" id="ARBA00022527"/>
    </source>
</evidence>
<dbReference type="Proteomes" id="UP000054350">
    <property type="component" value="Unassembled WGS sequence"/>
</dbReference>
<comment type="catalytic activity">
    <reaction evidence="9">
        <text>L-seryl-[protein] + ATP = O-phospho-L-seryl-[protein] + ADP + H(+)</text>
        <dbReference type="Rhea" id="RHEA:17989"/>
        <dbReference type="Rhea" id="RHEA-COMP:9863"/>
        <dbReference type="Rhea" id="RHEA-COMP:11604"/>
        <dbReference type="ChEBI" id="CHEBI:15378"/>
        <dbReference type="ChEBI" id="CHEBI:29999"/>
        <dbReference type="ChEBI" id="CHEBI:30616"/>
        <dbReference type="ChEBI" id="CHEBI:83421"/>
        <dbReference type="ChEBI" id="CHEBI:456216"/>
        <dbReference type="EC" id="2.7.11.1"/>
    </reaction>
</comment>
<dbReference type="InterPro" id="IPR011009">
    <property type="entry name" value="Kinase-like_dom_sf"/>
</dbReference>
<dbReference type="GO" id="GO:0106310">
    <property type="term" value="F:protein serine kinase activity"/>
    <property type="evidence" value="ECO:0007669"/>
    <property type="project" value="RHEA"/>
</dbReference>
<dbReference type="InterPro" id="IPR017892">
    <property type="entry name" value="Pkinase_C"/>
</dbReference>
<dbReference type="Gene3D" id="2.60.40.150">
    <property type="entry name" value="C2 domain"/>
    <property type="match status" value="1"/>
</dbReference>
<keyword evidence="15" id="KW-1185">Reference proteome</keyword>
<reference evidence="15" key="2">
    <citation type="submission" date="2009-11" db="EMBL/GenBank/DDBJ databases">
        <title>The Genome Sequence of Allomyces macrogynus strain ATCC 38327.</title>
        <authorList>
            <consortium name="The Broad Institute Genome Sequencing Platform"/>
            <person name="Russ C."/>
            <person name="Cuomo C."/>
            <person name="Shea T."/>
            <person name="Young S.K."/>
            <person name="Zeng Q."/>
            <person name="Koehrsen M."/>
            <person name="Haas B."/>
            <person name="Borodovsky M."/>
            <person name="Guigo R."/>
            <person name="Alvarado L."/>
            <person name="Berlin A."/>
            <person name="Borenstein D."/>
            <person name="Chen Z."/>
            <person name="Engels R."/>
            <person name="Freedman E."/>
            <person name="Gellesch M."/>
            <person name="Goldberg J."/>
            <person name="Griggs A."/>
            <person name="Gujja S."/>
            <person name="Heiman D."/>
            <person name="Hepburn T."/>
            <person name="Howarth C."/>
            <person name="Jen D."/>
            <person name="Larson L."/>
            <person name="Lewis B."/>
            <person name="Mehta T."/>
            <person name="Park D."/>
            <person name="Pearson M."/>
            <person name="Roberts A."/>
            <person name="Saif S."/>
            <person name="Shenoy N."/>
            <person name="Sisk P."/>
            <person name="Stolte C."/>
            <person name="Sykes S."/>
            <person name="Walk T."/>
            <person name="White J."/>
            <person name="Yandava C."/>
            <person name="Burger G."/>
            <person name="Gray M.W."/>
            <person name="Holland P.W.H."/>
            <person name="King N."/>
            <person name="Lang F.B.F."/>
            <person name="Roger A.J."/>
            <person name="Ruiz-Trillo I."/>
            <person name="Lander E."/>
            <person name="Nusbaum C."/>
        </authorList>
    </citation>
    <scope>NUCLEOTIDE SEQUENCE [LARGE SCALE GENOMIC DNA]</scope>
    <source>
        <strain evidence="15">ATCC 38327</strain>
    </source>
</reference>
<name>A0A0L0RWG8_ALLM3</name>
<dbReference type="PROSITE" id="PS50011">
    <property type="entry name" value="PROTEIN_KINASE_DOM"/>
    <property type="match status" value="1"/>
</dbReference>
<evidence type="ECO:0000259" key="13">
    <source>
        <dbReference type="PROSITE" id="PS51285"/>
    </source>
</evidence>
<dbReference type="SMART" id="SM00220">
    <property type="entry name" value="S_TKc"/>
    <property type="match status" value="1"/>
</dbReference>
<dbReference type="SUPFAM" id="SSF56112">
    <property type="entry name" value="Protein kinase-like (PK-like)"/>
    <property type="match status" value="1"/>
</dbReference>
<feature type="compositionally biased region" description="Low complexity" evidence="11">
    <location>
        <begin position="33"/>
        <end position="64"/>
    </location>
</feature>
<dbReference type="SMART" id="SM00133">
    <property type="entry name" value="S_TK_X"/>
    <property type="match status" value="1"/>
</dbReference>
<dbReference type="Gene3D" id="3.30.200.20">
    <property type="entry name" value="Phosphorylase Kinase, domain 1"/>
    <property type="match status" value="1"/>
</dbReference>
<organism evidence="14 15">
    <name type="scientific">Allomyces macrogynus (strain ATCC 38327)</name>
    <name type="common">Allomyces javanicus var. macrogynus</name>
    <dbReference type="NCBI Taxonomy" id="578462"/>
    <lineage>
        <taxon>Eukaryota</taxon>
        <taxon>Fungi</taxon>
        <taxon>Fungi incertae sedis</taxon>
        <taxon>Blastocladiomycota</taxon>
        <taxon>Blastocladiomycetes</taxon>
        <taxon>Blastocladiales</taxon>
        <taxon>Blastocladiaceae</taxon>
        <taxon>Allomyces</taxon>
    </lineage>
</organism>
<dbReference type="GO" id="GO:0005524">
    <property type="term" value="F:ATP binding"/>
    <property type="evidence" value="ECO:0007669"/>
    <property type="project" value="UniProtKB-UniRule"/>
</dbReference>
<dbReference type="InterPro" id="IPR008271">
    <property type="entry name" value="Ser/Thr_kinase_AS"/>
</dbReference>
<dbReference type="STRING" id="578462.A0A0L0RWG8"/>
<dbReference type="VEuPathDB" id="FungiDB:AMAG_00396"/>
<evidence type="ECO:0000256" key="7">
    <source>
        <dbReference type="ARBA" id="ARBA00022840"/>
    </source>
</evidence>
<evidence type="ECO:0000256" key="3">
    <source>
        <dbReference type="ARBA" id="ARBA00022553"/>
    </source>
</evidence>
<evidence type="ECO:0000313" key="14">
    <source>
        <dbReference type="EMBL" id="KNE54421.1"/>
    </source>
</evidence>
<dbReference type="InterPro" id="IPR000719">
    <property type="entry name" value="Prot_kinase_dom"/>
</dbReference>
<dbReference type="Pfam" id="PF00069">
    <property type="entry name" value="Pkinase"/>
    <property type="match status" value="1"/>
</dbReference>
<keyword evidence="3" id="KW-0597">Phosphoprotein</keyword>
<gene>
    <name evidence="14" type="ORF">AMAG_00396</name>
</gene>
<feature type="domain" description="AGC-kinase C-terminal" evidence="13">
    <location>
        <begin position="525"/>
        <end position="596"/>
    </location>
</feature>
<feature type="domain" description="Protein kinase" evidence="12">
    <location>
        <begin position="269"/>
        <end position="524"/>
    </location>
</feature>
<dbReference type="EMBL" id="GG745328">
    <property type="protein sequence ID" value="KNE54421.1"/>
    <property type="molecule type" value="Genomic_DNA"/>
</dbReference>
<dbReference type="Pfam" id="PF00433">
    <property type="entry name" value="Pkinase_C"/>
    <property type="match status" value="1"/>
</dbReference>
<evidence type="ECO:0000256" key="5">
    <source>
        <dbReference type="ARBA" id="ARBA00022741"/>
    </source>
</evidence>
<dbReference type="OMA" id="AHEFWAP"/>
<dbReference type="SUPFAM" id="SSF49562">
    <property type="entry name" value="C2 domain (Calcium/lipid-binding domain, CaLB)"/>
    <property type="match status" value="1"/>
</dbReference>
<evidence type="ECO:0000256" key="9">
    <source>
        <dbReference type="ARBA" id="ARBA00048679"/>
    </source>
</evidence>
<dbReference type="PROSITE" id="PS00107">
    <property type="entry name" value="PROTEIN_KINASE_ATP"/>
    <property type="match status" value="1"/>
</dbReference>
<dbReference type="InterPro" id="IPR000961">
    <property type="entry name" value="AGC-kinase_C"/>
</dbReference>